<evidence type="ECO:0000256" key="7">
    <source>
        <dbReference type="PIRNR" id="PIRNR000124"/>
    </source>
</evidence>
<organism evidence="12 13">
    <name type="scientific">Trebonia kvetii</name>
    <dbReference type="NCBI Taxonomy" id="2480626"/>
    <lineage>
        <taxon>Bacteria</taxon>
        <taxon>Bacillati</taxon>
        <taxon>Actinomycetota</taxon>
        <taxon>Actinomycetes</taxon>
        <taxon>Streptosporangiales</taxon>
        <taxon>Treboniaceae</taxon>
        <taxon>Trebonia</taxon>
    </lineage>
</organism>
<feature type="active site" description="Nucleophile" evidence="8">
    <location>
        <position position="272"/>
    </location>
</feature>
<dbReference type="OrthoDB" id="5193947at2"/>
<evidence type="ECO:0000256" key="3">
    <source>
        <dbReference type="ARBA" id="ARBA00012954"/>
    </source>
</evidence>
<dbReference type="AlphaFoldDB" id="A0A6P2BYK6"/>
<feature type="binding site" evidence="9">
    <location>
        <position position="335"/>
    </location>
    <ligand>
        <name>substrate</name>
    </ligand>
</feature>
<feature type="binding site" evidence="10">
    <location>
        <position position="130"/>
    </location>
    <ligand>
        <name>NAD(+)</name>
        <dbReference type="ChEBI" id="CHEBI:57540"/>
    </ligand>
</feature>
<dbReference type="InterPro" id="IPR014026">
    <property type="entry name" value="UDP-Glc/GDP-Man_DH_dimer"/>
</dbReference>
<comment type="catalytic activity">
    <reaction evidence="6 7">
        <text>UDP-alpha-D-glucose + 2 NAD(+) + H2O = UDP-alpha-D-glucuronate + 2 NADH + 3 H(+)</text>
        <dbReference type="Rhea" id="RHEA:23596"/>
        <dbReference type="ChEBI" id="CHEBI:15377"/>
        <dbReference type="ChEBI" id="CHEBI:15378"/>
        <dbReference type="ChEBI" id="CHEBI:57540"/>
        <dbReference type="ChEBI" id="CHEBI:57945"/>
        <dbReference type="ChEBI" id="CHEBI:58052"/>
        <dbReference type="ChEBI" id="CHEBI:58885"/>
        <dbReference type="EC" id="1.1.1.22"/>
    </reaction>
</comment>
<evidence type="ECO:0000256" key="6">
    <source>
        <dbReference type="ARBA" id="ARBA00047473"/>
    </source>
</evidence>
<keyword evidence="5 7" id="KW-0520">NAD</keyword>
<evidence type="ECO:0000256" key="5">
    <source>
        <dbReference type="ARBA" id="ARBA00023027"/>
    </source>
</evidence>
<feature type="domain" description="UDP-glucose/GDP-mannose dehydrogenase C-terminal" evidence="11">
    <location>
        <begin position="328"/>
        <end position="429"/>
    </location>
</feature>
<feature type="binding site" evidence="10">
    <location>
        <position position="37"/>
    </location>
    <ligand>
        <name>NAD(+)</name>
        <dbReference type="ChEBI" id="CHEBI:57540"/>
    </ligand>
</feature>
<evidence type="ECO:0000256" key="9">
    <source>
        <dbReference type="PIRSR" id="PIRSR500134-2"/>
    </source>
</evidence>
<dbReference type="UniPathway" id="UPA00038">
    <property type="reaction ID" value="UER00491"/>
</dbReference>
<dbReference type="InterPro" id="IPR036220">
    <property type="entry name" value="UDP-Glc/GDP-Man_DH_C_sf"/>
</dbReference>
<dbReference type="InterPro" id="IPR008927">
    <property type="entry name" value="6-PGluconate_DH-like_C_sf"/>
</dbReference>
<dbReference type="Pfam" id="PF03721">
    <property type="entry name" value="UDPG_MGDP_dh_N"/>
    <property type="match status" value="1"/>
</dbReference>
<dbReference type="PIRSF" id="PIRSF500134">
    <property type="entry name" value="UDPglc_DH_bac"/>
    <property type="match status" value="1"/>
</dbReference>
<name>A0A6P2BYK6_9ACTN</name>
<feature type="binding site" evidence="10">
    <location>
        <position position="93"/>
    </location>
    <ligand>
        <name>NAD(+)</name>
        <dbReference type="ChEBI" id="CHEBI:57540"/>
    </ligand>
</feature>
<keyword evidence="4 7" id="KW-0560">Oxidoreductase</keyword>
<dbReference type="Gene3D" id="1.20.5.100">
    <property type="entry name" value="Cytochrome c1, transmembrane anchor, C-terminal"/>
    <property type="match status" value="1"/>
</dbReference>
<dbReference type="SMART" id="SM00984">
    <property type="entry name" value="UDPG_MGDP_dh_C"/>
    <property type="match status" value="1"/>
</dbReference>
<keyword evidence="13" id="KW-1185">Reference proteome</keyword>
<dbReference type="InterPro" id="IPR001732">
    <property type="entry name" value="UDP-Glc/GDP-Man_DH_N"/>
</dbReference>
<dbReference type="SUPFAM" id="SSF52413">
    <property type="entry name" value="UDP-glucose/GDP-mannose dehydrogenase C-terminal domain"/>
    <property type="match status" value="1"/>
</dbReference>
<dbReference type="GO" id="GO:0006065">
    <property type="term" value="P:UDP-glucuronate biosynthetic process"/>
    <property type="evidence" value="ECO:0007669"/>
    <property type="project" value="UniProtKB-UniPathway"/>
</dbReference>
<dbReference type="EC" id="1.1.1.22" evidence="3 7"/>
<sequence length="447" mass="47306">MGGNGQILRVSVIGTGYLGLTHAVCMADLGHQVLAIDVDAEKIAKAARGETPFFEPGLEPLLRKNLDAGRLRFTDSFAEIGEFGDVHFICVGTPQSKDGTGHADLTYVFGAAEALAPHLNRATLVVGKSTVPVGTSRQLIDRMQAAAPAGELVDYAFNPEFLREGYAVQDSLTPDRIVFGVTGESAETLLRRVFDTPLSSGIPGITMDLETAELVKVAANSFLATKISFINVMAEMCEASGADVIKLADAIGIDERIGRKFLSPGLGFGGGCLPKDIRAFRATAGERGVGSLVDLLTTVDTINLGRRHRVIDLARQALGGDLSGKRIAVLGAAFKPNSDDIRDSPSLDISGRLSDEGAIVSVHDPVAMANAKRVRPELRYADSVHEAADGADLVLHLTEWADYRAIDPAALRATVANPVLIDGRCTLDAAAWRAAGWTVFVPGRPAA</sequence>
<dbReference type="InterPro" id="IPR014027">
    <property type="entry name" value="UDP-Glc/GDP-Man_DH_C"/>
</dbReference>
<dbReference type="InterPro" id="IPR017476">
    <property type="entry name" value="UDP-Glc/GDP-Man"/>
</dbReference>
<dbReference type="SUPFAM" id="SSF48179">
    <property type="entry name" value="6-phosphogluconate dehydrogenase C-terminal domain-like"/>
    <property type="match status" value="1"/>
</dbReference>
<dbReference type="Pfam" id="PF03720">
    <property type="entry name" value="UDPG_MGDP_dh_C"/>
    <property type="match status" value="1"/>
</dbReference>
<protein>
    <recommendedName>
        <fullName evidence="3 7">UDP-glucose 6-dehydrogenase</fullName>
        <ecNumber evidence="3 7">1.1.1.22</ecNumber>
    </recommendedName>
</protein>
<feature type="binding site" evidence="10">
    <location>
        <position position="164"/>
    </location>
    <ligand>
        <name>NAD(+)</name>
        <dbReference type="ChEBI" id="CHEBI:57540"/>
    </ligand>
</feature>
<feature type="binding site" evidence="10">
    <location>
        <position position="342"/>
    </location>
    <ligand>
        <name>NAD(+)</name>
        <dbReference type="ChEBI" id="CHEBI:57540"/>
    </ligand>
</feature>
<dbReference type="GO" id="GO:0051287">
    <property type="term" value="F:NAD binding"/>
    <property type="evidence" value="ECO:0007669"/>
    <property type="project" value="InterPro"/>
</dbReference>
<evidence type="ECO:0000256" key="1">
    <source>
        <dbReference type="ARBA" id="ARBA00004701"/>
    </source>
</evidence>
<dbReference type="EMBL" id="RPFW01000003">
    <property type="protein sequence ID" value="TVZ03777.1"/>
    <property type="molecule type" value="Genomic_DNA"/>
</dbReference>
<dbReference type="Gene3D" id="3.40.50.720">
    <property type="entry name" value="NAD(P)-binding Rossmann-like Domain"/>
    <property type="match status" value="2"/>
</dbReference>
<dbReference type="Pfam" id="PF00984">
    <property type="entry name" value="UDPG_MGDP_dh"/>
    <property type="match status" value="1"/>
</dbReference>
<feature type="binding site" evidence="9">
    <location>
        <begin position="261"/>
        <end position="265"/>
    </location>
    <ligand>
        <name>substrate</name>
    </ligand>
</feature>
<comment type="similarity">
    <text evidence="2 7">Belongs to the UDP-glucose/GDP-mannose dehydrogenase family.</text>
</comment>
<feature type="binding site" evidence="9">
    <location>
        <position position="269"/>
    </location>
    <ligand>
        <name>substrate</name>
    </ligand>
</feature>
<dbReference type="InterPro" id="IPR036291">
    <property type="entry name" value="NAD(P)-bd_dom_sf"/>
</dbReference>
<comment type="pathway">
    <text evidence="1">Nucleotide-sugar biosynthesis; UDP-alpha-D-glucuronate biosynthesis; UDP-alpha-D-glucuronate from UDP-alpha-D-glucose: step 1/1.</text>
</comment>
<gene>
    <name evidence="12" type="ORF">EAS64_15045</name>
</gene>
<dbReference type="GO" id="GO:0003979">
    <property type="term" value="F:UDP-glucose 6-dehydrogenase activity"/>
    <property type="evidence" value="ECO:0007669"/>
    <property type="project" value="UniProtKB-EC"/>
</dbReference>
<reference evidence="12 13" key="1">
    <citation type="submission" date="2018-11" db="EMBL/GenBank/DDBJ databases">
        <title>Trebonia kvetii gen.nov., sp.nov., a novel acidophilic actinobacterium, and proposal of the new actinobacterial family Treboniaceae fam. nov.</title>
        <authorList>
            <person name="Rapoport D."/>
            <person name="Sagova-Mareckova M."/>
            <person name="Sedlacek I."/>
            <person name="Provaznik J."/>
            <person name="Kralova S."/>
            <person name="Pavlinic D."/>
            <person name="Benes V."/>
            <person name="Kopecky J."/>
        </authorList>
    </citation>
    <scope>NUCLEOTIDE SEQUENCE [LARGE SCALE GENOMIC DNA]</scope>
    <source>
        <strain evidence="12 13">15Tr583</strain>
    </source>
</reference>
<evidence type="ECO:0000313" key="13">
    <source>
        <dbReference type="Proteomes" id="UP000460272"/>
    </source>
</evidence>
<feature type="binding site" evidence="9">
    <location>
        <position position="216"/>
    </location>
    <ligand>
        <name>substrate</name>
    </ligand>
</feature>
<dbReference type="PIRSF" id="PIRSF000124">
    <property type="entry name" value="UDPglc_GDPman_dh"/>
    <property type="match status" value="1"/>
</dbReference>
<dbReference type="InterPro" id="IPR028357">
    <property type="entry name" value="UDPglc_DH_bac"/>
</dbReference>
<dbReference type="Proteomes" id="UP000460272">
    <property type="component" value="Unassembled WGS sequence"/>
</dbReference>
<evidence type="ECO:0000313" key="12">
    <source>
        <dbReference type="EMBL" id="TVZ03777.1"/>
    </source>
</evidence>
<evidence type="ECO:0000256" key="4">
    <source>
        <dbReference type="ARBA" id="ARBA00023002"/>
    </source>
</evidence>
<dbReference type="SUPFAM" id="SSF51735">
    <property type="entry name" value="NAD(P)-binding Rossmann-fold domains"/>
    <property type="match status" value="1"/>
</dbReference>
<accession>A0A6P2BYK6</accession>
<comment type="caution">
    <text evidence="12">The sequence shown here is derived from an EMBL/GenBank/DDBJ whole genome shotgun (WGS) entry which is preliminary data.</text>
</comment>
<dbReference type="RefSeq" id="WP_145853648.1">
    <property type="nucleotide sequence ID" value="NZ_RPFW01000003.1"/>
</dbReference>
<dbReference type="PANTHER" id="PTHR43750">
    <property type="entry name" value="UDP-GLUCOSE 6-DEHYDROGENASE TUAD"/>
    <property type="match status" value="1"/>
</dbReference>
<feature type="binding site" evidence="10">
    <location>
        <position position="275"/>
    </location>
    <ligand>
        <name>NAD(+)</name>
        <dbReference type="ChEBI" id="CHEBI:57540"/>
    </ligand>
</feature>
<dbReference type="PANTHER" id="PTHR43750:SF3">
    <property type="entry name" value="UDP-GLUCOSE 6-DEHYDROGENASE TUAD"/>
    <property type="match status" value="1"/>
</dbReference>
<dbReference type="NCBIfam" id="TIGR03026">
    <property type="entry name" value="NDP-sugDHase"/>
    <property type="match status" value="1"/>
</dbReference>
<proteinExistence type="inferred from homology"/>
<evidence type="ECO:0000256" key="2">
    <source>
        <dbReference type="ARBA" id="ARBA00006601"/>
    </source>
</evidence>
<feature type="binding site" evidence="10">
    <location>
        <position position="42"/>
    </location>
    <ligand>
        <name>NAD(+)</name>
        <dbReference type="ChEBI" id="CHEBI:57540"/>
    </ligand>
</feature>
<evidence type="ECO:0000256" key="8">
    <source>
        <dbReference type="PIRSR" id="PIRSR500134-1"/>
    </source>
</evidence>
<feature type="binding site" evidence="9">
    <location>
        <begin position="161"/>
        <end position="164"/>
    </location>
    <ligand>
        <name>substrate</name>
    </ligand>
</feature>
<dbReference type="GO" id="GO:0000271">
    <property type="term" value="P:polysaccharide biosynthetic process"/>
    <property type="evidence" value="ECO:0007669"/>
    <property type="project" value="InterPro"/>
</dbReference>
<evidence type="ECO:0000256" key="10">
    <source>
        <dbReference type="PIRSR" id="PIRSR500134-3"/>
    </source>
</evidence>
<evidence type="ECO:0000259" key="11">
    <source>
        <dbReference type="SMART" id="SM00984"/>
    </source>
</evidence>